<protein>
    <recommendedName>
        <fullName evidence="3">DUF559 domain-containing protein</fullName>
    </recommendedName>
</protein>
<accession>A0ABQ2M045</accession>
<organism evidence="1 2">
    <name type="scientific">Citricoccus zhacaiensis</name>
    <dbReference type="NCBI Taxonomy" id="489142"/>
    <lineage>
        <taxon>Bacteria</taxon>
        <taxon>Bacillati</taxon>
        <taxon>Actinomycetota</taxon>
        <taxon>Actinomycetes</taxon>
        <taxon>Micrococcales</taxon>
        <taxon>Micrococcaceae</taxon>
        <taxon>Citricoccus</taxon>
    </lineage>
</organism>
<reference evidence="2" key="1">
    <citation type="journal article" date="2019" name="Int. J. Syst. Evol. Microbiol.">
        <title>The Global Catalogue of Microorganisms (GCM) 10K type strain sequencing project: providing services to taxonomists for standard genome sequencing and annotation.</title>
        <authorList>
            <consortium name="The Broad Institute Genomics Platform"/>
            <consortium name="The Broad Institute Genome Sequencing Center for Infectious Disease"/>
            <person name="Wu L."/>
            <person name="Ma J."/>
        </authorList>
    </citation>
    <scope>NUCLEOTIDE SEQUENCE [LARGE SCALE GENOMIC DNA]</scope>
    <source>
        <strain evidence="2">CGMCC 1.7064</strain>
    </source>
</reference>
<evidence type="ECO:0000313" key="2">
    <source>
        <dbReference type="Proteomes" id="UP000642509"/>
    </source>
</evidence>
<evidence type="ECO:0008006" key="3">
    <source>
        <dbReference type="Google" id="ProtNLM"/>
    </source>
</evidence>
<dbReference type="EMBL" id="BMLQ01000004">
    <property type="protein sequence ID" value="GGO45293.1"/>
    <property type="molecule type" value="Genomic_DNA"/>
</dbReference>
<evidence type="ECO:0000313" key="1">
    <source>
        <dbReference type="EMBL" id="GGO45293.1"/>
    </source>
</evidence>
<proteinExistence type="predicted"/>
<keyword evidence="2" id="KW-1185">Reference proteome</keyword>
<sequence length="339" mass="37987">MSMDWRNNANSTAFGEGAARHDPARGAVAKTVFTAEEARASGMTEYQLRHRWLTVPTPGIRLWDLGDLPWREVVEAVSSLPGEHYLSHSTAARLWGLWLPHHLEEDWPIHVTGRKGESGARRRPGIQGHKAGLDDEDVVELDGLRLTTPERTWLDLSTQIKDPVWLVAAGDALLQRSKGPARPDGVVGENPLCTLAEVDAVLGRHRRTKGINAARQARELIREGVDSPAETLLRLIIVDAGLPEPVVNQEVWLSPTLKRRPDLHYPQWRIAIQYDGRGHGEATQLNSDIKRDSDFTDHGWESVKAADDIYRSDGARQFLERLRRAIHRQTRVTSTVTVV</sequence>
<dbReference type="RefSeq" id="WP_188805791.1">
    <property type="nucleotide sequence ID" value="NZ_BAAAOU010000005.1"/>
</dbReference>
<gene>
    <name evidence="1" type="ORF">GCM10010977_17710</name>
</gene>
<dbReference type="Proteomes" id="UP000642509">
    <property type="component" value="Unassembled WGS sequence"/>
</dbReference>
<name>A0ABQ2M045_9MICC</name>
<comment type="caution">
    <text evidence="1">The sequence shown here is derived from an EMBL/GenBank/DDBJ whole genome shotgun (WGS) entry which is preliminary data.</text>
</comment>